<keyword evidence="2" id="KW-1185">Reference proteome</keyword>
<comment type="caution">
    <text evidence="1">The sequence shown here is derived from an EMBL/GenBank/DDBJ whole genome shotgun (WGS) entry which is preliminary data.</text>
</comment>
<reference evidence="1" key="1">
    <citation type="submission" date="2018-05" db="EMBL/GenBank/DDBJ databases">
        <title>Draft genome of Mucuna pruriens seed.</title>
        <authorList>
            <person name="Nnadi N.E."/>
            <person name="Vos R."/>
            <person name="Hasami M.H."/>
            <person name="Devisetty U.K."/>
            <person name="Aguiy J.C."/>
        </authorList>
    </citation>
    <scope>NUCLEOTIDE SEQUENCE [LARGE SCALE GENOMIC DNA]</scope>
    <source>
        <strain evidence="1">JCA_2017</strain>
    </source>
</reference>
<dbReference type="Proteomes" id="UP000257109">
    <property type="component" value="Unassembled WGS sequence"/>
</dbReference>
<evidence type="ECO:0000313" key="1">
    <source>
        <dbReference type="EMBL" id="RDX76693.1"/>
    </source>
</evidence>
<dbReference type="EMBL" id="QJKJ01009413">
    <property type="protein sequence ID" value="RDX76693.1"/>
    <property type="molecule type" value="Genomic_DNA"/>
</dbReference>
<feature type="non-terminal residue" evidence="1">
    <location>
        <position position="1"/>
    </location>
</feature>
<name>A0A371FF08_MUCPR</name>
<dbReference type="CDD" id="cd09272">
    <property type="entry name" value="RNase_HI_RT_Ty1"/>
    <property type="match status" value="1"/>
</dbReference>
<dbReference type="STRING" id="157652.A0A371FF08"/>
<protein>
    <submittedName>
        <fullName evidence="1">Copia protein</fullName>
    </submittedName>
</protein>
<proteinExistence type="predicted"/>
<evidence type="ECO:0000313" key="2">
    <source>
        <dbReference type="Proteomes" id="UP000257109"/>
    </source>
</evidence>
<dbReference type="PANTHER" id="PTHR11439:SF442">
    <property type="entry name" value="CYSTEINE-RICH RLK (RECEPTOR-LIKE PROTEIN KINASE) 8"/>
    <property type="match status" value="1"/>
</dbReference>
<dbReference type="OrthoDB" id="430476at2759"/>
<sequence>MRELKFFLGLQIKQARDEIYIHQTKYVNKLLKKLNIEDCKTISTPMHLTSILNLDETDKKVGQTSYRGMIDSLIYLTTFRLDIRFNIPKSTTNLGLCYKKFDQYRLKDYNDVGFVGDRIERKNTSGGCHFIGANIVSWSTAQCYSQLLWIKHQLEDYDIIESNIPFLCDNAAAINLSKNLILHSHAIHIEIKHNFIRDYVQKGTLDLNLSALKIN</sequence>
<organism evidence="1 2">
    <name type="scientific">Mucuna pruriens</name>
    <name type="common">Velvet bean</name>
    <name type="synonym">Dolichos pruriens</name>
    <dbReference type="NCBI Taxonomy" id="157652"/>
    <lineage>
        <taxon>Eukaryota</taxon>
        <taxon>Viridiplantae</taxon>
        <taxon>Streptophyta</taxon>
        <taxon>Embryophyta</taxon>
        <taxon>Tracheophyta</taxon>
        <taxon>Spermatophyta</taxon>
        <taxon>Magnoliopsida</taxon>
        <taxon>eudicotyledons</taxon>
        <taxon>Gunneridae</taxon>
        <taxon>Pentapetalae</taxon>
        <taxon>rosids</taxon>
        <taxon>fabids</taxon>
        <taxon>Fabales</taxon>
        <taxon>Fabaceae</taxon>
        <taxon>Papilionoideae</taxon>
        <taxon>50 kb inversion clade</taxon>
        <taxon>NPAAA clade</taxon>
        <taxon>indigoferoid/millettioid clade</taxon>
        <taxon>Phaseoleae</taxon>
        <taxon>Mucuna</taxon>
    </lineage>
</organism>
<accession>A0A371FF08</accession>
<dbReference type="AlphaFoldDB" id="A0A371FF08"/>
<dbReference type="PANTHER" id="PTHR11439">
    <property type="entry name" value="GAG-POL-RELATED RETROTRANSPOSON"/>
    <property type="match status" value="1"/>
</dbReference>
<gene>
    <name evidence="1" type="primary">GIP</name>
    <name evidence="1" type="ORF">CR513_43292</name>
</gene>